<dbReference type="InterPro" id="IPR003759">
    <property type="entry name" value="Cbl-bd_cap"/>
</dbReference>
<feature type="domain" description="B12-binding N-terminal" evidence="4">
    <location>
        <begin position="1"/>
        <end position="53"/>
    </location>
</feature>
<sequence>LKGIDSHIVEDTEEARQDTSKYPRPLNVIEQPLMAGMAIVGDLFGSGKMFLPQKAADVIESNYMANAS</sequence>
<accession>A0A914S8Y3</accession>
<keyword evidence="1" id="KW-0479">Metal-binding</keyword>
<dbReference type="AlphaFoldDB" id="A0A914S8Y3"/>
<dbReference type="Proteomes" id="UP000887564">
    <property type="component" value="Unplaced"/>
</dbReference>
<dbReference type="PROSITE" id="PS51337">
    <property type="entry name" value="B12_BINDING_NTER"/>
    <property type="match status" value="1"/>
</dbReference>
<proteinExistence type="predicted"/>
<dbReference type="SMART" id="SM01018">
    <property type="entry name" value="B12-binding_2"/>
    <property type="match status" value="1"/>
</dbReference>
<dbReference type="Pfam" id="PF02607">
    <property type="entry name" value="B12-binding_2"/>
    <property type="match status" value="1"/>
</dbReference>
<dbReference type="GO" id="GO:0005829">
    <property type="term" value="C:cytosol"/>
    <property type="evidence" value="ECO:0007669"/>
    <property type="project" value="TreeGrafter"/>
</dbReference>
<feature type="region of interest" description="Disordered" evidence="3">
    <location>
        <begin position="1"/>
        <end position="21"/>
    </location>
</feature>
<keyword evidence="2" id="KW-0170">Cobalt</keyword>
<dbReference type="GO" id="GO:0046653">
    <property type="term" value="P:tetrahydrofolate metabolic process"/>
    <property type="evidence" value="ECO:0007669"/>
    <property type="project" value="TreeGrafter"/>
</dbReference>
<evidence type="ECO:0000313" key="6">
    <source>
        <dbReference type="WBParaSite" id="PEQ_0001063601-mRNA-1"/>
    </source>
</evidence>
<name>A0A914S8Y3_PAREQ</name>
<dbReference type="GO" id="GO:0046872">
    <property type="term" value="F:metal ion binding"/>
    <property type="evidence" value="ECO:0007669"/>
    <property type="project" value="UniProtKB-KW"/>
</dbReference>
<evidence type="ECO:0000256" key="3">
    <source>
        <dbReference type="SAM" id="MobiDB-lite"/>
    </source>
</evidence>
<dbReference type="Gene3D" id="1.10.1240.10">
    <property type="entry name" value="Methionine synthase domain"/>
    <property type="match status" value="1"/>
</dbReference>
<dbReference type="SUPFAM" id="SSF47644">
    <property type="entry name" value="Methionine synthase domain"/>
    <property type="match status" value="1"/>
</dbReference>
<evidence type="ECO:0000313" key="5">
    <source>
        <dbReference type="Proteomes" id="UP000887564"/>
    </source>
</evidence>
<dbReference type="PANTHER" id="PTHR45833:SF1">
    <property type="entry name" value="METHIONINE SYNTHASE"/>
    <property type="match status" value="1"/>
</dbReference>
<evidence type="ECO:0000256" key="1">
    <source>
        <dbReference type="ARBA" id="ARBA00022723"/>
    </source>
</evidence>
<dbReference type="GO" id="GO:0008705">
    <property type="term" value="F:methionine synthase activity"/>
    <property type="evidence" value="ECO:0007669"/>
    <property type="project" value="TreeGrafter"/>
</dbReference>
<dbReference type="GO" id="GO:0050667">
    <property type="term" value="P:homocysteine metabolic process"/>
    <property type="evidence" value="ECO:0007669"/>
    <property type="project" value="TreeGrafter"/>
</dbReference>
<dbReference type="InterPro" id="IPR050554">
    <property type="entry name" value="Met_Synthase/Corrinoid"/>
</dbReference>
<dbReference type="PANTHER" id="PTHR45833">
    <property type="entry name" value="METHIONINE SYNTHASE"/>
    <property type="match status" value="1"/>
</dbReference>
<evidence type="ECO:0000259" key="4">
    <source>
        <dbReference type="PROSITE" id="PS51337"/>
    </source>
</evidence>
<protein>
    <submittedName>
        <fullName evidence="6">B12-binding N-terminal domain-containing protein</fullName>
    </submittedName>
</protein>
<reference evidence="6" key="1">
    <citation type="submission" date="2022-11" db="UniProtKB">
        <authorList>
            <consortium name="WormBaseParasite"/>
        </authorList>
    </citation>
    <scope>IDENTIFICATION</scope>
</reference>
<dbReference type="InterPro" id="IPR036594">
    <property type="entry name" value="Meth_synthase_dom"/>
</dbReference>
<dbReference type="WBParaSite" id="PEQ_0001063601-mRNA-1">
    <property type="protein sequence ID" value="PEQ_0001063601-mRNA-1"/>
    <property type="gene ID" value="PEQ_0001063601"/>
</dbReference>
<organism evidence="5 6">
    <name type="scientific">Parascaris equorum</name>
    <name type="common">Equine roundworm</name>
    <dbReference type="NCBI Taxonomy" id="6256"/>
    <lineage>
        <taxon>Eukaryota</taxon>
        <taxon>Metazoa</taxon>
        <taxon>Ecdysozoa</taxon>
        <taxon>Nematoda</taxon>
        <taxon>Chromadorea</taxon>
        <taxon>Rhabditida</taxon>
        <taxon>Spirurina</taxon>
        <taxon>Ascaridomorpha</taxon>
        <taxon>Ascaridoidea</taxon>
        <taxon>Ascarididae</taxon>
        <taxon>Parascaris</taxon>
    </lineage>
</organism>
<evidence type="ECO:0000256" key="2">
    <source>
        <dbReference type="ARBA" id="ARBA00023285"/>
    </source>
</evidence>
<keyword evidence="5" id="KW-1185">Reference proteome</keyword>